<accession>A0A8J3RTE2</accession>
<dbReference type="Pfam" id="PF03328">
    <property type="entry name" value="HpcH_HpaI"/>
    <property type="match status" value="2"/>
</dbReference>
<feature type="domain" description="HpcH/HpaI aldolase/citrate lyase" evidence="7">
    <location>
        <begin position="2"/>
        <end position="55"/>
    </location>
</feature>
<evidence type="ECO:0000313" key="8">
    <source>
        <dbReference type="EMBL" id="GIH80864.1"/>
    </source>
</evidence>
<dbReference type="InterPro" id="IPR005000">
    <property type="entry name" value="Aldolase/citrate-lyase_domain"/>
</dbReference>
<keyword evidence="3 5" id="KW-0460">Magnesium</keyword>
<dbReference type="SUPFAM" id="SSF51621">
    <property type="entry name" value="Phosphoenolpyruvate/pyruvate domain"/>
    <property type="match status" value="1"/>
</dbReference>
<name>A0A8J3RTE2_9ACTN</name>
<dbReference type="InterPro" id="IPR040442">
    <property type="entry name" value="Pyrv_kinase-like_dom_sf"/>
</dbReference>
<keyword evidence="8" id="KW-0456">Lyase</keyword>
<feature type="region of interest" description="Disordered" evidence="6">
    <location>
        <begin position="57"/>
        <end position="88"/>
    </location>
</feature>
<dbReference type="Proteomes" id="UP000616724">
    <property type="component" value="Unassembled WGS sequence"/>
</dbReference>
<reference evidence="8 9" key="1">
    <citation type="submission" date="2021-01" db="EMBL/GenBank/DDBJ databases">
        <title>Whole genome shotgun sequence of Planobispora longispora NBRC 13918.</title>
        <authorList>
            <person name="Komaki H."/>
            <person name="Tamura T."/>
        </authorList>
    </citation>
    <scope>NUCLEOTIDE SEQUENCE [LARGE SCALE GENOMIC DNA]</scope>
    <source>
        <strain evidence="8 9">NBRC 13918</strain>
    </source>
</reference>
<dbReference type="GO" id="GO:0016829">
    <property type="term" value="F:lyase activity"/>
    <property type="evidence" value="ECO:0007669"/>
    <property type="project" value="UniProtKB-KW"/>
</dbReference>
<organism evidence="8 9">
    <name type="scientific">Planobispora longispora</name>
    <dbReference type="NCBI Taxonomy" id="28887"/>
    <lineage>
        <taxon>Bacteria</taxon>
        <taxon>Bacillati</taxon>
        <taxon>Actinomycetota</taxon>
        <taxon>Actinomycetes</taxon>
        <taxon>Streptosporangiales</taxon>
        <taxon>Streptosporangiaceae</taxon>
        <taxon>Planobispora</taxon>
    </lineage>
</organism>
<dbReference type="RefSeq" id="WP_203895275.1">
    <property type="nucleotide sequence ID" value="NZ_BOOH01000065.1"/>
</dbReference>
<dbReference type="PANTHER" id="PTHR32308:SF0">
    <property type="entry name" value="HPCH_HPAI ALDOLASE_CITRATE LYASE DOMAIN-CONTAINING PROTEIN"/>
    <property type="match status" value="1"/>
</dbReference>
<evidence type="ECO:0000256" key="6">
    <source>
        <dbReference type="SAM" id="MobiDB-lite"/>
    </source>
</evidence>
<dbReference type="AlphaFoldDB" id="A0A8J3RTE2"/>
<evidence type="ECO:0000256" key="1">
    <source>
        <dbReference type="ARBA" id="ARBA00001946"/>
    </source>
</evidence>
<feature type="binding site" evidence="4">
    <location>
        <position position="150"/>
    </location>
    <ligand>
        <name>substrate</name>
    </ligand>
</feature>
<dbReference type="GO" id="GO:0000287">
    <property type="term" value="F:magnesium ion binding"/>
    <property type="evidence" value="ECO:0007669"/>
    <property type="project" value="TreeGrafter"/>
</dbReference>
<proteinExistence type="predicted"/>
<feature type="binding site" evidence="4">
    <location>
        <position position="97"/>
    </location>
    <ligand>
        <name>substrate</name>
    </ligand>
</feature>
<feature type="binding site" evidence="5">
    <location>
        <position position="150"/>
    </location>
    <ligand>
        <name>Mg(2+)</name>
        <dbReference type="ChEBI" id="CHEBI:18420"/>
    </ligand>
</feature>
<sequence length="318" mass="32904">MRSALYVPGDSPEKLAGALGRGADALIVDLEDAVPPAGKDRARAAVAEWLNSLPRVAGTGGGAEDGSEDAGAAGGPREHLRRGGGGRTAGSREIWVRVNPGEAGHEDLRAVALPGVTGVCVAKTESAAELAAVDAVLGGAPWIGVCPLLESGAAVLAAAEIARAPRVVRLQLGEADLRADLGVEPGPDERELLWARSQVVLASAAARIAPPLGPVSTDFRDLDRLRASTLALRRLGFRGRACVHPAQIAVVNEVFTPTGEELERARRLVERFEASGTGVVLDDAGRMVDEAVIRQARRTLAAASRWPGAPGDPSRAPV</sequence>
<dbReference type="InterPro" id="IPR015813">
    <property type="entry name" value="Pyrv/PenolPyrv_kinase-like_dom"/>
</dbReference>
<evidence type="ECO:0000256" key="2">
    <source>
        <dbReference type="ARBA" id="ARBA00022723"/>
    </source>
</evidence>
<evidence type="ECO:0000313" key="9">
    <source>
        <dbReference type="Proteomes" id="UP000616724"/>
    </source>
</evidence>
<evidence type="ECO:0000256" key="5">
    <source>
        <dbReference type="PIRSR" id="PIRSR015582-2"/>
    </source>
</evidence>
<gene>
    <name evidence="8" type="ORF">Plo01_72930</name>
</gene>
<dbReference type="EMBL" id="BOOH01000065">
    <property type="protein sequence ID" value="GIH80864.1"/>
    <property type="molecule type" value="Genomic_DNA"/>
</dbReference>
<comment type="cofactor">
    <cofactor evidence="1">
        <name>Mg(2+)</name>
        <dbReference type="ChEBI" id="CHEBI:18420"/>
    </cofactor>
</comment>
<evidence type="ECO:0000259" key="7">
    <source>
        <dbReference type="Pfam" id="PF03328"/>
    </source>
</evidence>
<keyword evidence="2 5" id="KW-0479">Metal-binding</keyword>
<dbReference type="PANTHER" id="PTHR32308">
    <property type="entry name" value="LYASE BETA SUBUNIT, PUTATIVE (AFU_ORTHOLOGUE AFUA_4G13030)-RELATED"/>
    <property type="match status" value="1"/>
</dbReference>
<dbReference type="Gene3D" id="3.20.20.60">
    <property type="entry name" value="Phosphoenolpyruvate-binding domains"/>
    <property type="match status" value="1"/>
</dbReference>
<evidence type="ECO:0000256" key="4">
    <source>
        <dbReference type="PIRSR" id="PIRSR015582-1"/>
    </source>
</evidence>
<keyword evidence="9" id="KW-1185">Reference proteome</keyword>
<dbReference type="GO" id="GO:0006107">
    <property type="term" value="P:oxaloacetate metabolic process"/>
    <property type="evidence" value="ECO:0007669"/>
    <property type="project" value="TreeGrafter"/>
</dbReference>
<comment type="caution">
    <text evidence="8">The sequence shown here is derived from an EMBL/GenBank/DDBJ whole genome shotgun (WGS) entry which is preliminary data.</text>
</comment>
<feature type="binding site" evidence="5">
    <location>
        <position position="176"/>
    </location>
    <ligand>
        <name>Mg(2+)</name>
        <dbReference type="ChEBI" id="CHEBI:18420"/>
    </ligand>
</feature>
<dbReference type="PIRSF" id="PIRSF015582">
    <property type="entry name" value="Cit_lyase_B"/>
    <property type="match status" value="1"/>
</dbReference>
<protein>
    <submittedName>
        <fullName evidence="8">CoA ester lyase</fullName>
    </submittedName>
</protein>
<feature type="domain" description="HpcH/HpaI aldolase/citrate lyase" evidence="7">
    <location>
        <begin position="92"/>
        <end position="245"/>
    </location>
</feature>
<dbReference type="InterPro" id="IPR011206">
    <property type="entry name" value="Citrate_lyase_beta/mcl1/mcl2"/>
</dbReference>
<evidence type="ECO:0000256" key="3">
    <source>
        <dbReference type="ARBA" id="ARBA00022842"/>
    </source>
</evidence>